<feature type="domain" description="C2H2-type" evidence="1">
    <location>
        <begin position="151"/>
        <end position="173"/>
    </location>
</feature>
<sequence length="305" mass="35388">MYRSNRYNSRRPVENFYGGYLDERHGFRQQGRNYHGYYSLQQPFHPSYDFRDERHRNFYPPHEEPYDQPTAYPRHPHHHQNNYIEGVRNMSSLPMNVQRAIGPLRRRYVGHFQPSTGQAPSGFRTTVSYVNQCRAQYVFINEDLDRYLPHCYTCNLSFPYRSVLKQHMQTYDHVQKIMAYCSSQVNHSKTNAESSNGATFIGLEKVKDGNARILPLLLSQISINPKNVQEKCAFVNTEGGITQGETTVNIIDDTEDLIKFSDEENDAEANLLINMSDNGHEEKRCAATLFKYSGSPVCKEPEEQL</sequence>
<protein>
    <submittedName>
        <fullName evidence="3">C2H2-type domain-containing protein</fullName>
    </submittedName>
</protein>
<proteinExistence type="predicted"/>
<evidence type="ECO:0000259" key="1">
    <source>
        <dbReference type="PROSITE" id="PS00028"/>
    </source>
</evidence>
<reference evidence="3" key="1">
    <citation type="submission" date="2019-12" db="UniProtKB">
        <authorList>
            <consortium name="WormBaseParasite"/>
        </authorList>
    </citation>
    <scope>IDENTIFICATION</scope>
</reference>
<evidence type="ECO:0000313" key="3">
    <source>
        <dbReference type="WBParaSite" id="TMUE_1000002728.1"/>
    </source>
</evidence>
<dbReference type="InterPro" id="IPR013087">
    <property type="entry name" value="Znf_C2H2_type"/>
</dbReference>
<evidence type="ECO:0000313" key="2">
    <source>
        <dbReference type="Proteomes" id="UP000046395"/>
    </source>
</evidence>
<dbReference type="PROSITE" id="PS00028">
    <property type="entry name" value="ZINC_FINGER_C2H2_1"/>
    <property type="match status" value="1"/>
</dbReference>
<organism evidence="2 3">
    <name type="scientific">Trichuris muris</name>
    <name type="common">Mouse whipworm</name>
    <dbReference type="NCBI Taxonomy" id="70415"/>
    <lineage>
        <taxon>Eukaryota</taxon>
        <taxon>Metazoa</taxon>
        <taxon>Ecdysozoa</taxon>
        <taxon>Nematoda</taxon>
        <taxon>Enoplea</taxon>
        <taxon>Dorylaimia</taxon>
        <taxon>Trichinellida</taxon>
        <taxon>Trichuridae</taxon>
        <taxon>Trichuris</taxon>
    </lineage>
</organism>
<dbReference type="Proteomes" id="UP000046395">
    <property type="component" value="Unassembled WGS sequence"/>
</dbReference>
<dbReference type="AlphaFoldDB" id="A0A5S6Q6C5"/>
<accession>A0A5S6Q6C5</accession>
<dbReference type="WBParaSite" id="TMUE_1000002728.1">
    <property type="protein sequence ID" value="TMUE_1000002728.1"/>
    <property type="gene ID" value="WBGene00295222"/>
</dbReference>
<keyword evidence="2" id="KW-1185">Reference proteome</keyword>
<name>A0A5S6Q6C5_TRIMR</name>